<feature type="region of interest" description="Disordered" evidence="5">
    <location>
        <begin position="4403"/>
        <end position="4445"/>
    </location>
</feature>
<feature type="region of interest" description="Disordered" evidence="5">
    <location>
        <begin position="5171"/>
        <end position="5207"/>
    </location>
</feature>
<dbReference type="InterPro" id="IPR047589">
    <property type="entry name" value="DUF11_rpt"/>
</dbReference>
<feature type="region of interest" description="Disordered" evidence="5">
    <location>
        <begin position="2762"/>
        <end position="2789"/>
    </location>
</feature>
<feature type="compositionally biased region" description="Low complexity" evidence="5">
    <location>
        <begin position="3148"/>
        <end position="3163"/>
    </location>
</feature>
<dbReference type="Gene3D" id="2.60.40.1170">
    <property type="entry name" value="Mu homology domain, subdomain B"/>
    <property type="match status" value="1"/>
</dbReference>
<feature type="compositionally biased region" description="Low complexity" evidence="5">
    <location>
        <begin position="5429"/>
        <end position="5445"/>
    </location>
</feature>
<dbReference type="Proteomes" id="UP001500221">
    <property type="component" value="Unassembled WGS sequence"/>
</dbReference>
<feature type="compositionally biased region" description="Low complexity" evidence="5">
    <location>
        <begin position="1877"/>
        <end position="1893"/>
    </location>
</feature>
<evidence type="ECO:0000256" key="2">
    <source>
        <dbReference type="ARBA" id="ARBA00022525"/>
    </source>
</evidence>
<feature type="region of interest" description="Disordered" evidence="5">
    <location>
        <begin position="3146"/>
        <end position="3177"/>
    </location>
</feature>
<dbReference type="Gene3D" id="2.60.40.740">
    <property type="match status" value="1"/>
</dbReference>
<name>A0ABP9Q3L6_9ACTN</name>
<feature type="compositionally biased region" description="Polar residues" evidence="5">
    <location>
        <begin position="3019"/>
        <end position="3034"/>
    </location>
</feature>
<feature type="compositionally biased region" description="Polar residues" evidence="5">
    <location>
        <begin position="1750"/>
        <end position="1765"/>
    </location>
</feature>
<feature type="compositionally biased region" description="Low complexity" evidence="5">
    <location>
        <begin position="2764"/>
        <end position="2781"/>
    </location>
</feature>
<feature type="compositionally biased region" description="Low complexity" evidence="5">
    <location>
        <begin position="4409"/>
        <end position="4423"/>
    </location>
</feature>
<keyword evidence="6" id="KW-0812">Transmembrane</keyword>
<feature type="region of interest" description="Disordered" evidence="5">
    <location>
        <begin position="3267"/>
        <end position="3302"/>
    </location>
</feature>
<evidence type="ECO:0000256" key="6">
    <source>
        <dbReference type="SAM" id="Phobius"/>
    </source>
</evidence>
<dbReference type="PANTHER" id="PTHR34819:SF3">
    <property type="entry name" value="CELL SURFACE PROTEIN"/>
    <property type="match status" value="1"/>
</dbReference>
<feature type="compositionally biased region" description="Low complexity" evidence="5">
    <location>
        <begin position="5047"/>
        <end position="5063"/>
    </location>
</feature>
<dbReference type="RefSeq" id="WP_345463201.1">
    <property type="nucleotide sequence ID" value="NZ_BAABKG010000006.1"/>
</dbReference>
<feature type="compositionally biased region" description="Low complexity" evidence="5">
    <location>
        <begin position="4156"/>
        <end position="4172"/>
    </location>
</feature>
<feature type="region of interest" description="Disordered" evidence="5">
    <location>
        <begin position="3015"/>
        <end position="3051"/>
    </location>
</feature>
<feature type="region of interest" description="Disordered" evidence="5">
    <location>
        <begin position="1750"/>
        <end position="1782"/>
    </location>
</feature>
<dbReference type="PROSITE" id="PS50847">
    <property type="entry name" value="GRAM_POS_ANCHORING"/>
    <property type="match status" value="1"/>
</dbReference>
<feature type="region of interest" description="Disordered" evidence="5">
    <location>
        <begin position="4280"/>
        <end position="4304"/>
    </location>
</feature>
<feature type="region of interest" description="Disordered" evidence="5">
    <location>
        <begin position="5961"/>
        <end position="6002"/>
    </location>
</feature>
<feature type="region of interest" description="Disordered" evidence="5">
    <location>
        <begin position="5039"/>
        <end position="5082"/>
    </location>
</feature>
<keyword evidence="1" id="KW-0134">Cell wall</keyword>
<feature type="region of interest" description="Disordered" evidence="5">
    <location>
        <begin position="3514"/>
        <end position="3558"/>
    </location>
</feature>
<feature type="compositionally biased region" description="Polar residues" evidence="5">
    <location>
        <begin position="5176"/>
        <end position="5206"/>
    </location>
</feature>
<feature type="region of interest" description="Disordered" evidence="5">
    <location>
        <begin position="5420"/>
        <end position="5454"/>
    </location>
</feature>
<feature type="region of interest" description="Disordered" evidence="5">
    <location>
        <begin position="2886"/>
        <end position="2924"/>
    </location>
</feature>
<dbReference type="PANTHER" id="PTHR34819">
    <property type="entry name" value="LARGE CYSTEINE-RICH PERIPLASMIC PROTEIN OMCB"/>
    <property type="match status" value="1"/>
</dbReference>
<feature type="region of interest" description="Disordered" evidence="5">
    <location>
        <begin position="4149"/>
        <end position="4181"/>
    </location>
</feature>
<evidence type="ECO:0000256" key="5">
    <source>
        <dbReference type="SAM" id="MobiDB-lite"/>
    </source>
</evidence>
<feature type="region of interest" description="Disordered" evidence="5">
    <location>
        <begin position="4786"/>
        <end position="4823"/>
    </location>
</feature>
<feature type="compositionally biased region" description="Low complexity" evidence="5">
    <location>
        <begin position="3895"/>
        <end position="3914"/>
    </location>
</feature>
<keyword evidence="2" id="KW-0964">Secreted</keyword>
<protein>
    <submittedName>
        <fullName evidence="8">DUF11 domain-containing protein</fullName>
    </submittedName>
</protein>
<proteinExistence type="predicted"/>
<feature type="region of interest" description="Disordered" evidence="5">
    <location>
        <begin position="2383"/>
        <end position="2407"/>
    </location>
</feature>
<sequence>MRGTSPLPSHRALKQPHRPPRWLVVVLVGLLAGVVALPVAAPPAQAAVIRPFTKVYSTQTNGSVQLTGNTLMTCSPTGTNGSQCAGTLNGTLDQGNNGLTMVRLDVDNDATTSSSSTANLTLPTGATVLKAYLFWGASASLGTATSTTIKFRTPSAGYQTLTSDVVDKQGTSHYSAYRDVTSLVQNSGTYGAADVVLTDNQSDKYAGWNLVVVVADPNAPLRDLSVFSGYASVASGETANASISGFLTPPSGTVNSRVGMVVYEGDKQLTGDQFTINGTAQTDGSAGSTTNFFASRISSDGVILANRNPAYVNSLGTETKSFTTTSIPNNATSANLSFTSSGDVYFPAALTTQVDLYAPTISGTKTVTNLTRGAGTAQVGDTLRYSLSFTNSGDDNATNSVVRDVLPADVTYVPGSIRVTAGANTGAKTDAAGDDVGEYVAASRTVRVRAGTGASTTAGGTLAKGAVQTVTFDVTVDATGSGTTLTNVGLLDYRAPQIGRDYTYTTGPAETPVAARADLAITKQASPEPVDAGSEITYTLTVTDNGPNPATGTVVSDTLPADTTFVSATVPGGSCTQANGTVTCTLGTVNNGATRAVTVVARVQPGFTGTGVTNVATVTSDVSDPVPGNNAASAASTVTTSADVAVTKVGTPTNPVPGRDVTYTITATNNGPSTARSVVVADTLPTAFLTSPAVTATTPSGTCTVTGRSVSCPVGALAPGASATVTVTARLDPSYAGGAIANTATVSTTTLDRVPGNNSATASNTPGAAQADLSIDKTTTTSPVVPGRPVQYVLTVTNNGPSDAAGVRVTDTPPAALTNVVASPSQGTCTTAVVCTLGAVPAGGSATVVVDAVVAPTATGQLANTASVTATTADPDGANNSDTATDTLQPRADLAVTKTAPPTTSGNPVTYTVTVTNRGPSVAGDVVVTDPVPTPLTLQSASSDRGTCTTTGATVRCAVGSLPVGATTTITIVAGTPADGSGAGAVNTATATTTALDPDTTNNSASHTLTGGAQANLALQKSASPSPVVAGGPITYTLTATNAGPSNATGATITDTVPDSVVIGTLPAGCTRNGQVVTCTRAALNTGDTWTVVLPGTVAPGTASGAIVANTATVAAAGPVDPSPADNTATTRTPVVTRADLQVTKTGPTSVVAGSVVDYTVTVRNLGPSDATDVQVLDDLPGNAAFVSSPTCSSAPATPGTLTCDLGTVPAGQTATATVRVRVDPAVTGGSVVNTARVSSATTDPVVGNNTGQTSATVQTRTDLTVVKSVTPVPLVAGRPAAYDVTVTNNGPSDAAGVRLVDVLPAGVTLTGTSAAGGSCSGTTTVTCTRAVLSAGATWTVRLQVAVAAGATANQVNQASVTSTTTELTPGDNQTSISTPVTAAGDLEVVKTVAPSPLVAGQQVTYTLTVVNYGPADMVATTVTDPLPAALSGVRATVSPTAAGTCSTAGGTLSCNLGTLADGPTPVTITVTGLLDPAFAGASLSNTATVSSTTADLDASNNQSTATSTVQTRADLSVVKSASVDTVVAGVAFDYDLTVTNAGPSVARATVVRDTVPAGLTVVSATVVGGPACAVDGRAVQCALGDLPPGGTPARMTITVLPDADPPSNRLVNQATVGSQTVDPATDDNTSTLGLTVITRADLAITKTRTAPATGPVVPGQRVAWTIAVTNPGGPSTARGVTVTDAVDPRLTGVTATGASGGCTVAADNRVTCSLGSVAVGAAPATVTVSGVVPADFTGNLVNTATVSATTPDPNAANDSATVTETPAARAGVSVTKTRTSGPVVPGRTVTWDVDVTNAGPSVAAAVTLTDDLPDELTNVTATPRGAPAGATCTVGAANVVTCPLGSLAVGTATVTITARVPAYYTGALDNTAVVDSPTDTTPADNTATSTGTAQPSADLAVTKTRTSGPVVPGSAVTWQVTVDNLGPSRATGVVVTDDVLDALTGVVATVPGVPGACTVTAGGATPNLVRCELGAIAPGDPLVTVTITGDLPAGYTGRVDNTAEVTSAVPDPAAGNNSATVDGSAAPRADVSVTKTRTTPVVPGTRLSWTIVVRNAGPSSATNVEVVDELLDALTDVAVDAPASAGCRVGAAGVLRCSLATLGPNQSVSVVVSGRLPAGFTGSAANTVTVDSPVDTTPGNNTATAPGTARPDADVSVTKSRTSGPVVPGRRVTWDVVVTNNGPSVARSVTLTDDLVDALTDITVTPAGLDCTVAAGKVVQCDLGTLAATGTGRSVTVTISGRVPPSYTGALDNTAVVDSPTDTTPGNNTDTSTGSATPDADVSVSKARTSGPVVPGRPISWNVTVTNAGPSVARDVVLTDDLVDALTGLTVSPSTGCTVAAGNQVTCDLGDLPATGAGSSVTLTLSADVPAGYTGALDNTAVVDSPTDTTPGNNTATSAGSAAPDANVSVTKVRTSGPVVPGRPISWNVTVTNAGPSVARSVTLTDDVVDALTGLTVSPSAGCSVAAGNEVTCDLGDLAATGAGASRTITLSADVPAGYTGALDNTAVVDSPTDTTPGNNTDTSTGTAAPDADVSVTKVRTSGPVVPGRPVGWSVTVTNAGPSVARDVVLTDDLVDALTGLTVSPSADCEITAGNRVTCDLGDLPATGAGASRTITLSADVPAGYSGALDNTAVVDSPTDTTPGNNTDTSTGTATPDADVSVGKVRTSGPVVPGRPISWNVTVTNNGPSVARSVTLTDDLVDALTDVTVTPAGLDCTVAAGKVVQCDLGTLAAAGTGRSVTVTISGRVPASYTGALDNTAVVDSPTDTTPGNNTDTSTGGATPDADVSVSKVRTSGPVVPGRPISWNVTVTNAGPSVARDVVLTDDLVDALTGLSVDPSAGCTVTAGNQVTCDLGDLAASGADASRTITLSADVPAGYTGALDNTAVVDSPTDTTPGNNTDTSTGTATPDADVSVSKVRTSGPVVPGRPISWNVTVTNNGPSVARSVTLADDLVDALTDVTVTPAGLDCDVTAGNQVTCDLGDLPATGAGSSVTVTVTGDVPAAYTGALDNTAVVDSPTDTTPGNNSATSTGTAAPEGNVSVSKVRTSGPVVPGRPISWDVTVTNAGPSVARDVVLTDDLVDALTGLSVDPSDDCEITAGNQVTCELGDLPATGAAASRTVTLTAAVPAGYTGDLDNTAVVDSPTDTTPGNNTATSAGTAAPEANVSVSKVRTSGPVVPGRPISWNVTVTNAGPSVARSVTLTDDLVDGLTGLSVAPSDDCEITAGNEVACDLGDLAATDAGATRTFTLSAEVPAGYTGALDNTAVVDSPTDTTPGNNTDTSAGTATPDADVSVSKVRTSGPVVPGRPISWNVTVTNAGPSVARSVTLTDDLVDDLTGLSVAPSDDCEITAGNQVTCDLGDLPATGAGATRTITLSADVPAGYTGALDNTAVVDSPTDTTAGNNSDTSTGTAAPDADVSVSKIRTSGPVVPGRPISWNVTVTNAGPSVARDVVLTDDLVDALTGLTVDPSADCEITAGNQVTCDLGDLPATGAGATRTITLTADVPAGYTGDLDNTAVIDSPTDTSPGNDTDTSPGTAQPSAGVSVSKTRTSGPVVPGTPVTWDVSVTNSGPSVARAVVLTDEVPAALTGVTADLLDGAADACTVTGSSVECVLGDLPATGSGSQVVVRIGGDLPAGFTGDLDNTAVVDSPTDTTPADNTSTSAGTAQPAADVSVTKTRPSGEVVAGTPVTWRVVVTNNGPSVARTVVVADDVEPALTGVTAVTDSGASCTVSARNEIDCALGDLAVGDPVTVTITGGVPPSYTGTLDNTVVVDSPTDTTPSNNTATVPGDASSVADVNIVKARTSGPVVPGRAVTWTLTVGNAGPSTATAVVVDDDLLDALTDVTAEGPAGVDCTIGAGNTVQCELGDIAPGDQVVVTVRGQVPASYTGGAANTATVVTTPPDGNPTDNTSTSDGDAVPEADVSIVKTRTSGAVVPGRPVAWSLQVRNAGPSIATDVVVEDDLPDELTNVDVDAPAGVECSLTAGNAVRCEVGDLASGAAAAVVVTITADVPAGFVGDVDNTATVTSPTDSTPGNNSSTSPGTAEPAADVSIDKVRTVGPVVPGRPVSWDVTVTNGGPSVARDVVVTDDLVDALTGVTVTPAGLGCTVGAGNEVRCELGDLPATGSGSAVTVTITADVPPGYTGDVDNTAVVDSPTDTTPGNNSSTSSGTAQPTADVSISKTRTIGPIVPGRPVSWDVTVTNGGPSVARDVVVTDDLVDTLTDVTVTPAGLGCAVGAGNEVRCELGDLPASGAGSTVTVTITADVPPGYTGALDNTAVVDSPTDTTDDNNEATSPGTAQPAADVSISKTRTIGPVVPGRPVSWDVTVVNGGPSVARDVVVTDNLVDTLTGVTVTPAGLGCTVGAGNEVRCELGDLPATGAGSTVTISITADVPPGYTGALDNTAVVDSPTDTSPDNNSSTSAGTAQPAADVSVSKTRTSGPVVPGRPVSWDVVVTNGGPSVARDVVLTDDLVDALTGVTVTPTGLGCTVGTGNEVRCELGDLPASGAGSAVTVTITADVPPGYTGALDNTATVDSPTDTSPGNNSSTSPGTAEPAADVSITKTRTSGQVVPGGPVSWDVVVANGGPSVARDVVVTDDLVDALTGVTVNPTGLGCTVGTGNEVRCELGDLAATGAGSTVTITITADVPAGFTGALDNTAVVDSPADTTDDNNEATSPGTAQPAADVSIDKTRTSGQIVPGRPVSWDVVVTNGGPSVARDVVVTDDLVDTLTSVTVTPAGLGCTVGADNEVRCELGDLPASGAGSTVTVTITADVPPGYTGALDNTAVVDSPTDTTDDNNEATSPGTAQPAADVSVSKTRTSGAVVPGTPVAWEVVVTNGGPSVARDVVLTDDLVDALTDVEVTPASLGCTVGTVGTGNEVRCELGDLPASGAGSTVTLTVSAQVPADYTGDLDNTAVVTSPTDTTPGNNNSTSPGTAQPAADVSISKTRTSGQVVPGSPVSWDVVVANGGPSVARDVVVTDDLVDTLTGVTVTPAGLGCTVDAGNVVRCELGDLAATGAGATVTVTIAADVPAGYTGRLDNTAGVTSPTDTTDGNNTSTSPGAAQPAADVSISKTRTSGQVVPGTPVSWDVVVTNGGPSVARDVVVTDDLVNTLTGVTVTPAGLGCTVGTGNEVRCELGDLPATGAGATVTISITADVPPGYTGALDNTAVVDSPTDTSPGNNSSTSAGTAQPTADVSVTKTRTSGRIVPGGPVSWDVVVTNGGPSVARDVVLVDDVVDDLTGVTVVPAGLPCTVGDGNVVRCDLGDLPASGAGSTVTVTVTAAVPADYTGDLDNTAVVSSPTDTTTPGNDTSTSPGTASPDADVSVTKTRTSGPVVPGRPVSWSVVVTNAGPSVARDVVLTDDLVDALTGVEVTPASLGCTVTAGNLVRCELGDLAASGAGSTVTLTVSAQVPADYEGDLDNTVEVDSPTDTTTPGNDTATSPGTAQGEADVSITKTRTSGPVVAGSTVSWDVVVTNAGPSTARDVVVTDDLVDELTGVVVTPAGCSVAAGNVVRCALGDLAASGPGSSATVTITAQVPGDYAGPLDNTAEVSSPTDTTPGNDTATSPGNAEGIADLSVTKTLRGTAVPGRRVTWDVVVANAGPSVARDVIVTDRVPDVVDDVRATGPTGTTCEVTGGLVTCTTAVLRPGETVALTVSGRLAPGATGELVNTASVAGAQSDPTPADNTDTSTEPLAPSADLAVTKAVTPAAPLQGGRVTFTLTVRNLGPSTATGATLRDPMPRGVRDTEVVADGGSRCEVTAAGGRDVVACDLPAIAPGARVVVRVSGRVAEGLEGTLSNTVVVAAGDQPDPVTGNNTDTVTTGPVEGADVGVVKTALAETVDAGEQVGYRIVVTNEGPATARDVELVDRLPEGLTVAATEVRPPATGRSCAAEDDDTVLRCALGDVAAGDAVTVVLTADVGTEVAGRVVNGVEVTAATGDPTLDDNTDEATVVVVGVADEGDTDDPDGPDGPDDGGTGTPGDDGGDDTDDGGLPGTGAGPWLLPMLLAALGSLAAGLLLMRRSRRS</sequence>
<feature type="compositionally biased region" description="Acidic residues" evidence="5">
    <location>
        <begin position="5962"/>
        <end position="5976"/>
    </location>
</feature>
<feature type="domain" description="Gram-positive cocci surface proteins LPxTG" evidence="7">
    <location>
        <begin position="5996"/>
        <end position="6029"/>
    </location>
</feature>
<evidence type="ECO:0000256" key="3">
    <source>
        <dbReference type="ARBA" id="ARBA00022729"/>
    </source>
</evidence>
<feature type="compositionally biased region" description="Low complexity" evidence="5">
    <location>
        <begin position="5813"/>
        <end position="5827"/>
    </location>
</feature>
<feature type="region of interest" description="Disordered" evidence="5">
    <location>
        <begin position="4662"/>
        <end position="4696"/>
    </location>
</feature>
<evidence type="ECO:0000313" key="8">
    <source>
        <dbReference type="EMBL" id="GAA5155440.1"/>
    </source>
</evidence>
<feature type="region of interest" description="Disordered" evidence="5">
    <location>
        <begin position="4915"/>
        <end position="4955"/>
    </location>
</feature>
<dbReference type="EMBL" id="BAABKG010000006">
    <property type="protein sequence ID" value="GAA5155440.1"/>
    <property type="molecule type" value="Genomic_DNA"/>
</dbReference>
<feature type="compositionally biased region" description="Low complexity" evidence="5">
    <location>
        <begin position="2638"/>
        <end position="2654"/>
    </location>
</feature>
<keyword evidence="4" id="KW-0572">Peptidoglycan-anchor</keyword>
<feature type="transmembrane region" description="Helical" evidence="6">
    <location>
        <begin position="6004"/>
        <end position="6023"/>
    </location>
</feature>
<feature type="region of interest" description="Disordered" evidence="5">
    <location>
        <begin position="2510"/>
        <end position="2532"/>
    </location>
</feature>
<feature type="compositionally biased region" description="Polar residues" evidence="5">
    <location>
        <begin position="4024"/>
        <end position="4044"/>
    </location>
</feature>
<dbReference type="InterPro" id="IPR013783">
    <property type="entry name" value="Ig-like_fold"/>
</dbReference>
<feature type="compositionally biased region" description="Polar residues" evidence="5">
    <location>
        <begin position="5552"/>
        <end position="5571"/>
    </location>
</feature>
<feature type="region of interest" description="Disordered" evidence="5">
    <location>
        <begin position="2012"/>
        <end position="2038"/>
    </location>
</feature>
<dbReference type="InterPro" id="IPR051172">
    <property type="entry name" value="Chlamydia_OmcB"/>
</dbReference>
<dbReference type="InterPro" id="IPR001434">
    <property type="entry name" value="OmcB-like_DUF11"/>
</dbReference>
<feature type="compositionally biased region" description="Low complexity" evidence="5">
    <location>
        <begin position="5301"/>
        <end position="5319"/>
    </location>
</feature>
<comment type="caution">
    <text evidence="8">The sequence shown here is derived from an EMBL/GenBank/DDBJ whole genome shotgun (WGS) entry which is preliminary data.</text>
</comment>
<dbReference type="Gene3D" id="2.60.40.10">
    <property type="entry name" value="Immunoglobulins"/>
    <property type="match status" value="6"/>
</dbReference>
<organism evidence="8 9">
    <name type="scientific">Nocardioides marinquilinus</name>
    <dbReference type="NCBI Taxonomy" id="1210400"/>
    <lineage>
        <taxon>Bacteria</taxon>
        <taxon>Bacillati</taxon>
        <taxon>Actinomycetota</taxon>
        <taxon>Actinomycetes</taxon>
        <taxon>Propionibacteriales</taxon>
        <taxon>Nocardioidaceae</taxon>
        <taxon>Nocardioides</taxon>
    </lineage>
</organism>
<feature type="region of interest" description="Disordered" evidence="5">
    <location>
        <begin position="3395"/>
        <end position="3418"/>
    </location>
</feature>
<keyword evidence="9" id="KW-1185">Reference proteome</keyword>
<feature type="compositionally biased region" description="Polar residues" evidence="5">
    <location>
        <begin position="3652"/>
        <end position="3667"/>
    </location>
</feature>
<feature type="compositionally biased region" description="Polar residues" evidence="5">
    <location>
        <begin position="4917"/>
        <end position="4937"/>
    </location>
</feature>
<feature type="compositionally biased region" description="Low complexity" evidence="5">
    <location>
        <begin position="2512"/>
        <end position="2528"/>
    </location>
</feature>
<feature type="region of interest" description="Disordered" evidence="5">
    <location>
        <begin position="5808"/>
        <end position="5827"/>
    </location>
</feature>
<evidence type="ECO:0000259" key="7">
    <source>
        <dbReference type="PROSITE" id="PS50847"/>
    </source>
</evidence>
<dbReference type="InterPro" id="IPR019931">
    <property type="entry name" value="LPXTG_anchor"/>
</dbReference>
<feature type="region of interest" description="Disordered" evidence="5">
    <location>
        <begin position="3895"/>
        <end position="3919"/>
    </location>
</feature>
<gene>
    <name evidence="8" type="ORF">GCM10023340_40710</name>
</gene>
<feature type="region of interest" description="Disordered" evidence="5">
    <location>
        <begin position="2251"/>
        <end position="2293"/>
    </location>
</feature>
<feature type="compositionally biased region" description="Polar residues" evidence="5">
    <location>
        <begin position="3397"/>
        <end position="3412"/>
    </location>
</feature>
<evidence type="ECO:0000313" key="9">
    <source>
        <dbReference type="Proteomes" id="UP001500221"/>
    </source>
</evidence>
<evidence type="ECO:0000256" key="4">
    <source>
        <dbReference type="ARBA" id="ARBA00023088"/>
    </source>
</evidence>
<feature type="compositionally biased region" description="Low complexity" evidence="5">
    <location>
        <begin position="3270"/>
        <end position="3283"/>
    </location>
</feature>
<feature type="region of interest" description="Disordered" evidence="5">
    <location>
        <begin position="2134"/>
        <end position="2167"/>
    </location>
</feature>
<feature type="compositionally biased region" description="Low complexity" evidence="5">
    <location>
        <begin position="2259"/>
        <end position="2276"/>
    </location>
</feature>
<feature type="region of interest" description="Disordered" evidence="5">
    <location>
        <begin position="4024"/>
        <end position="4052"/>
    </location>
</feature>
<feature type="compositionally biased region" description="Polar residues" evidence="5">
    <location>
        <begin position="2387"/>
        <end position="2401"/>
    </location>
</feature>
<feature type="compositionally biased region" description="Polar residues" evidence="5">
    <location>
        <begin position="4529"/>
        <end position="4552"/>
    </location>
</feature>
<feature type="region of interest" description="Disordered" evidence="5">
    <location>
        <begin position="1874"/>
        <end position="1898"/>
    </location>
</feature>
<feature type="region of interest" description="Disordered" evidence="5">
    <location>
        <begin position="5544"/>
        <end position="5574"/>
    </location>
</feature>
<keyword evidence="3" id="KW-0732">Signal</keyword>
<keyword evidence="6" id="KW-0472">Membrane</keyword>
<feature type="region of interest" description="Disordered" evidence="5">
    <location>
        <begin position="5293"/>
        <end position="5338"/>
    </location>
</feature>
<feature type="region of interest" description="Disordered" evidence="5">
    <location>
        <begin position="2634"/>
        <end position="2670"/>
    </location>
</feature>
<feature type="compositionally biased region" description="Low complexity" evidence="5">
    <location>
        <begin position="2891"/>
        <end position="2907"/>
    </location>
</feature>
<feature type="compositionally biased region" description="Polar residues" evidence="5">
    <location>
        <begin position="3523"/>
        <end position="3553"/>
    </location>
</feature>
<evidence type="ECO:0000256" key="1">
    <source>
        <dbReference type="ARBA" id="ARBA00022512"/>
    </source>
</evidence>
<feature type="region of interest" description="Disordered" evidence="5">
    <location>
        <begin position="3647"/>
        <end position="3673"/>
    </location>
</feature>
<dbReference type="NCBIfam" id="TIGR01451">
    <property type="entry name" value="B_ant_repeat"/>
    <property type="match status" value="17"/>
</dbReference>
<feature type="region of interest" description="Disordered" evidence="5">
    <location>
        <begin position="4522"/>
        <end position="4558"/>
    </location>
</feature>
<accession>A0ABP9Q3L6</accession>
<dbReference type="Pfam" id="PF01345">
    <property type="entry name" value="DUF11"/>
    <property type="match status" value="44"/>
</dbReference>
<keyword evidence="6" id="KW-1133">Transmembrane helix</keyword>
<reference evidence="9" key="1">
    <citation type="journal article" date="2019" name="Int. J. Syst. Evol. Microbiol.">
        <title>The Global Catalogue of Microorganisms (GCM) 10K type strain sequencing project: providing services to taxonomists for standard genome sequencing and annotation.</title>
        <authorList>
            <consortium name="The Broad Institute Genomics Platform"/>
            <consortium name="The Broad Institute Genome Sequencing Center for Infectious Disease"/>
            <person name="Wu L."/>
            <person name="Ma J."/>
        </authorList>
    </citation>
    <scope>NUCLEOTIDE SEQUENCE [LARGE SCALE GENOMIC DNA]</scope>
    <source>
        <strain evidence="9">JCM 18459</strain>
    </source>
</reference>